<dbReference type="Proteomes" id="UP000243528">
    <property type="component" value="Unassembled WGS sequence"/>
</dbReference>
<evidence type="ECO:0000313" key="4">
    <source>
        <dbReference type="Proteomes" id="UP000243528"/>
    </source>
</evidence>
<evidence type="ECO:0000256" key="1">
    <source>
        <dbReference type="SAM" id="MobiDB-lite"/>
    </source>
</evidence>
<evidence type="ECO:0000256" key="2">
    <source>
        <dbReference type="SAM" id="SignalP"/>
    </source>
</evidence>
<dbReference type="EMBL" id="PYGE01000031">
    <property type="protein sequence ID" value="PSK93014.1"/>
    <property type="molecule type" value="Genomic_DNA"/>
</dbReference>
<dbReference type="RefSeq" id="WP_106539947.1">
    <property type="nucleotide sequence ID" value="NZ_PYGE01000031.1"/>
</dbReference>
<comment type="caution">
    <text evidence="3">The sequence shown here is derived from an EMBL/GenBank/DDBJ whole genome shotgun (WGS) entry which is preliminary data.</text>
</comment>
<dbReference type="PROSITE" id="PS51257">
    <property type="entry name" value="PROKAR_LIPOPROTEIN"/>
    <property type="match status" value="1"/>
</dbReference>
<sequence length="97" mass="10302">MRRLTITAALVLLALTGCTSDAELGDGEVTDRGALDTGKRVGGFDEPAKVGRTYEPPEDSPRFDCRIHGNERCGGPVGDMWASTTAGIPAWLLPEVD</sequence>
<gene>
    <name evidence="3" type="ORF">CLV30_13141</name>
</gene>
<feature type="chain" id="PRO_5015200746" evidence="2">
    <location>
        <begin position="23"/>
        <end position="97"/>
    </location>
</feature>
<feature type="compositionally biased region" description="Basic and acidic residues" evidence="1">
    <location>
        <begin position="29"/>
        <end position="49"/>
    </location>
</feature>
<evidence type="ECO:0000313" key="3">
    <source>
        <dbReference type="EMBL" id="PSK93014.1"/>
    </source>
</evidence>
<feature type="signal peptide" evidence="2">
    <location>
        <begin position="1"/>
        <end position="22"/>
    </location>
</feature>
<feature type="region of interest" description="Disordered" evidence="1">
    <location>
        <begin position="25"/>
        <end position="63"/>
    </location>
</feature>
<organism evidence="3 4">
    <name type="scientific">Haloactinopolyspora alba</name>
    <dbReference type="NCBI Taxonomy" id="648780"/>
    <lineage>
        <taxon>Bacteria</taxon>
        <taxon>Bacillati</taxon>
        <taxon>Actinomycetota</taxon>
        <taxon>Actinomycetes</taxon>
        <taxon>Jiangellales</taxon>
        <taxon>Jiangellaceae</taxon>
        <taxon>Haloactinopolyspora</taxon>
    </lineage>
</organism>
<keyword evidence="4" id="KW-1185">Reference proteome</keyword>
<accession>A0A2P8D725</accession>
<proteinExistence type="predicted"/>
<protein>
    <submittedName>
        <fullName evidence="3">Uncharacterized protein</fullName>
    </submittedName>
</protein>
<keyword evidence="2" id="KW-0732">Signal</keyword>
<dbReference type="AlphaFoldDB" id="A0A2P8D725"/>
<name>A0A2P8D725_9ACTN</name>
<reference evidence="3 4" key="1">
    <citation type="submission" date="2018-03" db="EMBL/GenBank/DDBJ databases">
        <title>Genomic Encyclopedia of Archaeal and Bacterial Type Strains, Phase II (KMG-II): from individual species to whole genera.</title>
        <authorList>
            <person name="Goeker M."/>
        </authorList>
    </citation>
    <scope>NUCLEOTIDE SEQUENCE [LARGE SCALE GENOMIC DNA]</scope>
    <source>
        <strain evidence="3 4">DSM 45211</strain>
    </source>
</reference>